<reference evidence="1 2" key="1">
    <citation type="submission" date="2015-01" db="EMBL/GenBank/DDBJ databases">
        <title>Evolution of Trichinella species and genotypes.</title>
        <authorList>
            <person name="Korhonen P.K."/>
            <person name="Edoardo P."/>
            <person name="Giuseppe L.R."/>
            <person name="Gasser R.B."/>
        </authorList>
    </citation>
    <scope>NUCLEOTIDE SEQUENCE [LARGE SCALE GENOMIC DNA]</scope>
    <source>
        <strain evidence="1">ISS120</strain>
    </source>
</reference>
<gene>
    <name evidence="1" type="ORF">T03_17849</name>
</gene>
<evidence type="ECO:0000313" key="1">
    <source>
        <dbReference type="EMBL" id="KRY51197.1"/>
    </source>
</evidence>
<dbReference type="Proteomes" id="UP000054653">
    <property type="component" value="Unassembled WGS sequence"/>
</dbReference>
<accession>A0A0V1CPM5</accession>
<keyword evidence="2" id="KW-1185">Reference proteome</keyword>
<dbReference type="AlphaFoldDB" id="A0A0V1CPM5"/>
<comment type="caution">
    <text evidence="1">The sequence shown here is derived from an EMBL/GenBank/DDBJ whole genome shotgun (WGS) entry which is preliminary data.</text>
</comment>
<proteinExistence type="predicted"/>
<protein>
    <submittedName>
        <fullName evidence="1">Uncharacterized protein</fullName>
    </submittedName>
</protein>
<name>A0A0V1CPM5_TRIBR</name>
<dbReference type="EMBL" id="JYDI01000131">
    <property type="protein sequence ID" value="KRY51197.1"/>
    <property type="molecule type" value="Genomic_DNA"/>
</dbReference>
<evidence type="ECO:0000313" key="2">
    <source>
        <dbReference type="Proteomes" id="UP000054653"/>
    </source>
</evidence>
<organism evidence="1 2">
    <name type="scientific">Trichinella britovi</name>
    <name type="common">Parasitic roundworm</name>
    <dbReference type="NCBI Taxonomy" id="45882"/>
    <lineage>
        <taxon>Eukaryota</taxon>
        <taxon>Metazoa</taxon>
        <taxon>Ecdysozoa</taxon>
        <taxon>Nematoda</taxon>
        <taxon>Enoplea</taxon>
        <taxon>Dorylaimia</taxon>
        <taxon>Trichinellida</taxon>
        <taxon>Trichinellidae</taxon>
        <taxon>Trichinella</taxon>
    </lineage>
</organism>
<sequence length="59" mass="6429">MRSIAPTGRLDLRHVGCESVSSAILSEHRVVEPVSSEMVRSAALEAPLPGRRCWTPRSS</sequence>